<dbReference type="PANTHER" id="PTHR33745:SF3">
    <property type="entry name" value="RSBT CO-ANTAGONIST PROTEIN RSBRC"/>
    <property type="match status" value="1"/>
</dbReference>
<dbReference type="STRING" id="189381.GCA_900166615_03189"/>
<evidence type="ECO:0000259" key="2">
    <source>
        <dbReference type="PROSITE" id="PS50801"/>
    </source>
</evidence>
<organism evidence="3 4">
    <name type="scientific">Rossellomorea marisflavi</name>
    <dbReference type="NCBI Taxonomy" id="189381"/>
    <lineage>
        <taxon>Bacteria</taxon>
        <taxon>Bacillati</taxon>
        <taxon>Bacillota</taxon>
        <taxon>Bacilli</taxon>
        <taxon>Bacillales</taxon>
        <taxon>Bacillaceae</taxon>
        <taxon>Rossellomorea</taxon>
    </lineage>
</organism>
<dbReference type="Gene3D" id="3.30.750.24">
    <property type="entry name" value="STAS domain"/>
    <property type="match status" value="1"/>
</dbReference>
<proteinExistence type="predicted"/>
<dbReference type="PANTHER" id="PTHR33745">
    <property type="entry name" value="RSBT ANTAGONIST PROTEIN RSBS-RELATED"/>
    <property type="match status" value="1"/>
</dbReference>
<evidence type="ECO:0000313" key="4">
    <source>
        <dbReference type="Proteomes" id="UP000037405"/>
    </source>
</evidence>
<dbReference type="SUPFAM" id="SSF52091">
    <property type="entry name" value="SpoIIaa-like"/>
    <property type="match status" value="1"/>
</dbReference>
<dbReference type="AlphaFoldDB" id="A0A0M0GR53"/>
<dbReference type="SUPFAM" id="SSF111126">
    <property type="entry name" value="Ligand-binding domain in the NO signalling and Golgi transport"/>
    <property type="match status" value="1"/>
</dbReference>
<dbReference type="Proteomes" id="UP000037405">
    <property type="component" value="Unassembled WGS sequence"/>
</dbReference>
<dbReference type="CDD" id="cd07041">
    <property type="entry name" value="STAS_RsbR_RsbS_like"/>
    <property type="match status" value="1"/>
</dbReference>
<dbReference type="InterPro" id="IPR024096">
    <property type="entry name" value="NO_sig/Golgi_transp_ligand-bd"/>
</dbReference>
<dbReference type="InterPro" id="IPR051932">
    <property type="entry name" value="Bact_StressResp_Reg"/>
</dbReference>
<dbReference type="EMBL" id="LGUE01000001">
    <property type="protein sequence ID" value="KON91921.1"/>
    <property type="molecule type" value="Genomic_DNA"/>
</dbReference>
<dbReference type="PATRIC" id="fig|189381.12.peg.1228"/>
<reference evidence="4" key="1">
    <citation type="submission" date="2015-07" db="EMBL/GenBank/DDBJ databases">
        <title>Fjat-14235 jcm11544.</title>
        <authorList>
            <person name="Liu B."/>
            <person name="Wang J."/>
            <person name="Zhu Y."/>
            <person name="Liu G."/>
            <person name="Chen Q."/>
            <person name="Chen Z."/>
            <person name="Lan J."/>
            <person name="Che J."/>
            <person name="Ge C."/>
            <person name="Shi H."/>
            <person name="Pan Z."/>
            <person name="Liu X."/>
        </authorList>
    </citation>
    <scope>NUCLEOTIDE SEQUENCE [LARGE SCALE GENOMIC DNA]</scope>
    <source>
        <strain evidence="4">JCM 11544</strain>
    </source>
</reference>
<keyword evidence="1" id="KW-0597">Phosphoprotein</keyword>
<accession>A0A0M0GR53</accession>
<dbReference type="InterPro" id="IPR002645">
    <property type="entry name" value="STAS_dom"/>
</dbReference>
<feature type="domain" description="STAS" evidence="2">
    <location>
        <begin position="215"/>
        <end position="326"/>
    </location>
</feature>
<dbReference type="InterPro" id="IPR036513">
    <property type="entry name" value="STAS_dom_sf"/>
</dbReference>
<sequence>MKHAIDISGSLFDWDLVNGEVHFENERVVMFWVDTAFKTLFDTIEEIAGHKESRLVLETSGYRTGTIVSDFYRRSLGKVDDILGKLPTTYVTAGWGDTEIVSYSKEELHAVIRVRNSWEYQVNKEQGKNQEGTFLPGHWAGVLTGLFGEKMWYKVNRSQLEGDPYSEYEFNHSDITPSLNVSALIEEQTNEMQQKMELAAAERTHTLSSIIKEISSPIIPVLDSILVVPLVGRYDETRGEELLNRTLLNLPGYKADYLIIDATSLIGVDEFTLNFIQKFVAATSLLGTRCLLVGISAEFSIQIAQSGHDIKRIPCFSVLQQGIHYALDQMGLFITKKNPVS</sequence>
<gene>
    <name evidence="3" type="ORF">AF331_05470</name>
</gene>
<protein>
    <submittedName>
        <fullName evidence="3">Positive regulator of sigma-B activity</fullName>
    </submittedName>
</protein>
<evidence type="ECO:0000313" key="3">
    <source>
        <dbReference type="EMBL" id="KON91921.1"/>
    </source>
</evidence>
<dbReference type="OrthoDB" id="2717092at2"/>
<dbReference type="RefSeq" id="WP_053427119.1">
    <property type="nucleotide sequence ID" value="NZ_JAUKEF010000001.1"/>
</dbReference>
<name>A0A0M0GR53_9BACI</name>
<dbReference type="Gene3D" id="3.30.1380.20">
    <property type="entry name" value="Trafficking protein particle complex subunit 3"/>
    <property type="match status" value="1"/>
</dbReference>
<dbReference type="PROSITE" id="PS50801">
    <property type="entry name" value="STAS"/>
    <property type="match status" value="1"/>
</dbReference>
<evidence type="ECO:0000256" key="1">
    <source>
        <dbReference type="ARBA" id="ARBA00022553"/>
    </source>
</evidence>
<comment type="caution">
    <text evidence="3">The sequence shown here is derived from an EMBL/GenBank/DDBJ whole genome shotgun (WGS) entry which is preliminary data.</text>
</comment>
<keyword evidence="4" id="KW-1185">Reference proteome</keyword>